<keyword evidence="2" id="KW-1185">Reference proteome</keyword>
<evidence type="ECO:0000313" key="2">
    <source>
        <dbReference type="Proteomes" id="UP001056778"/>
    </source>
</evidence>
<sequence>MLTYIDKIVRDYFCRKHDFDGVDMAWSHPSKRGGSRNDKRNFAELIKEYAMTYLIKLGADPNKVLLGISSSGRAFIALDVIDMSAKLPALGTKFKNYTFSGPYTEEDTGFLGYNEVCLEFKESPTKWKMFWDDFAKVPFAIHEQEFITYDNVKSIREKVKFANSKNLGGVMIWAVDTDDFRGDCYQEGDEFENYPVLRTVNEELALGKKEDYDNFLEQNDENVAAVLESCSIRLKINLFVIVNSMIAVYYLKLV</sequence>
<proteinExistence type="predicted"/>
<reference evidence="1" key="1">
    <citation type="submission" date="2022-04" db="EMBL/GenBank/DDBJ databases">
        <title>Chromosome-scale genome assembly of Holotrichia oblita Faldermann.</title>
        <authorList>
            <person name="Rongchong L."/>
        </authorList>
    </citation>
    <scope>NUCLEOTIDE SEQUENCE</scope>
    <source>
        <strain evidence="1">81SQS9</strain>
    </source>
</reference>
<accession>A0ACB9TKV1</accession>
<comment type="caution">
    <text evidence="1">The sequence shown here is derived from an EMBL/GenBank/DDBJ whole genome shotgun (WGS) entry which is preliminary data.</text>
</comment>
<organism evidence="1 2">
    <name type="scientific">Holotrichia oblita</name>
    <name type="common">Chafer beetle</name>
    <dbReference type="NCBI Taxonomy" id="644536"/>
    <lineage>
        <taxon>Eukaryota</taxon>
        <taxon>Metazoa</taxon>
        <taxon>Ecdysozoa</taxon>
        <taxon>Arthropoda</taxon>
        <taxon>Hexapoda</taxon>
        <taxon>Insecta</taxon>
        <taxon>Pterygota</taxon>
        <taxon>Neoptera</taxon>
        <taxon>Endopterygota</taxon>
        <taxon>Coleoptera</taxon>
        <taxon>Polyphaga</taxon>
        <taxon>Scarabaeiformia</taxon>
        <taxon>Scarabaeidae</taxon>
        <taxon>Melolonthinae</taxon>
        <taxon>Holotrichia</taxon>
    </lineage>
</organism>
<dbReference type="Proteomes" id="UP001056778">
    <property type="component" value="Chromosome 2"/>
</dbReference>
<evidence type="ECO:0000313" key="1">
    <source>
        <dbReference type="EMBL" id="KAI4467439.1"/>
    </source>
</evidence>
<name>A0ACB9TKV1_HOLOL</name>
<protein>
    <submittedName>
        <fullName evidence="1">Chitinase</fullName>
    </submittedName>
</protein>
<gene>
    <name evidence="1" type="ORF">MML48_2g00012342</name>
</gene>
<dbReference type="EMBL" id="CM043016">
    <property type="protein sequence ID" value="KAI4467439.1"/>
    <property type="molecule type" value="Genomic_DNA"/>
</dbReference>